<dbReference type="GO" id="GO:0005524">
    <property type="term" value="F:ATP binding"/>
    <property type="evidence" value="ECO:0007669"/>
    <property type="project" value="UniProtKB-KW"/>
</dbReference>
<dbReference type="GO" id="GO:0004386">
    <property type="term" value="F:helicase activity"/>
    <property type="evidence" value="ECO:0007669"/>
    <property type="project" value="UniProtKB-KW"/>
</dbReference>
<proteinExistence type="inferred from homology"/>
<dbReference type="SUPFAM" id="SSF52540">
    <property type="entry name" value="P-loop containing nucleoside triphosphate hydrolases"/>
    <property type="match status" value="2"/>
</dbReference>
<keyword evidence="13" id="KW-1185">Reference proteome</keyword>
<dbReference type="PROSITE" id="PS51194">
    <property type="entry name" value="HELICASE_CTER"/>
    <property type="match status" value="1"/>
</dbReference>
<feature type="compositionally biased region" description="Polar residues" evidence="9">
    <location>
        <begin position="1426"/>
        <end position="1436"/>
    </location>
</feature>
<dbReference type="InterPro" id="IPR000330">
    <property type="entry name" value="SNF2_N"/>
</dbReference>
<evidence type="ECO:0000256" key="2">
    <source>
        <dbReference type="ARBA" id="ARBA00007025"/>
    </source>
</evidence>
<dbReference type="SMART" id="SM00490">
    <property type="entry name" value="HELICc"/>
    <property type="match status" value="1"/>
</dbReference>
<dbReference type="InterPro" id="IPR027417">
    <property type="entry name" value="P-loop_NTPase"/>
</dbReference>
<feature type="region of interest" description="Disordered" evidence="9">
    <location>
        <begin position="1356"/>
        <end position="1378"/>
    </location>
</feature>
<comment type="subcellular location">
    <subcellularLocation>
        <location evidence="1">Nucleus</location>
    </subcellularLocation>
</comment>
<keyword evidence="6" id="KW-0067">ATP-binding</keyword>
<evidence type="ECO:0000313" key="12">
    <source>
        <dbReference type="EMBL" id="KAF2666409.1"/>
    </source>
</evidence>
<feature type="compositionally biased region" description="Polar residues" evidence="9">
    <location>
        <begin position="1541"/>
        <end position="1551"/>
    </location>
</feature>
<feature type="compositionally biased region" description="Polar residues" evidence="9">
    <location>
        <begin position="388"/>
        <end position="398"/>
    </location>
</feature>
<name>A0A6A6U293_9PEZI</name>
<dbReference type="SMART" id="SM00487">
    <property type="entry name" value="DEXDc"/>
    <property type="match status" value="1"/>
</dbReference>
<evidence type="ECO:0000256" key="6">
    <source>
        <dbReference type="ARBA" id="ARBA00022840"/>
    </source>
</evidence>
<evidence type="ECO:0000256" key="9">
    <source>
        <dbReference type="SAM" id="MobiDB-lite"/>
    </source>
</evidence>
<feature type="domain" description="Helicase C-terminal" evidence="11">
    <location>
        <begin position="946"/>
        <end position="1127"/>
    </location>
</feature>
<evidence type="ECO:0000256" key="1">
    <source>
        <dbReference type="ARBA" id="ARBA00004123"/>
    </source>
</evidence>
<feature type="region of interest" description="Disordered" evidence="9">
    <location>
        <begin position="1409"/>
        <end position="1436"/>
    </location>
</feature>
<gene>
    <name evidence="12" type="ORF">BT63DRAFT_58070</name>
</gene>
<dbReference type="InterPro" id="IPR044574">
    <property type="entry name" value="ARIP4-like"/>
</dbReference>
<dbReference type="InterPro" id="IPR056026">
    <property type="entry name" value="DUF7607"/>
</dbReference>
<evidence type="ECO:0000256" key="5">
    <source>
        <dbReference type="ARBA" id="ARBA00022806"/>
    </source>
</evidence>
<dbReference type="InterPro" id="IPR049730">
    <property type="entry name" value="SNF2/RAD54-like_C"/>
</dbReference>
<feature type="domain" description="Helicase ATP-binding" evidence="10">
    <location>
        <begin position="583"/>
        <end position="804"/>
    </location>
</feature>
<organism evidence="12 13">
    <name type="scientific">Microthyrium microscopicum</name>
    <dbReference type="NCBI Taxonomy" id="703497"/>
    <lineage>
        <taxon>Eukaryota</taxon>
        <taxon>Fungi</taxon>
        <taxon>Dikarya</taxon>
        <taxon>Ascomycota</taxon>
        <taxon>Pezizomycotina</taxon>
        <taxon>Dothideomycetes</taxon>
        <taxon>Dothideomycetes incertae sedis</taxon>
        <taxon>Microthyriales</taxon>
        <taxon>Microthyriaceae</taxon>
        <taxon>Microthyrium</taxon>
    </lineage>
</organism>
<evidence type="ECO:0000259" key="10">
    <source>
        <dbReference type="PROSITE" id="PS51192"/>
    </source>
</evidence>
<feature type="compositionally biased region" description="Acidic residues" evidence="9">
    <location>
        <begin position="340"/>
        <end position="359"/>
    </location>
</feature>
<evidence type="ECO:0000256" key="8">
    <source>
        <dbReference type="ARBA" id="ARBA00023242"/>
    </source>
</evidence>
<dbReference type="PANTHER" id="PTHR45797:SF1">
    <property type="entry name" value="HELICASE ARIP4"/>
    <property type="match status" value="1"/>
</dbReference>
<keyword evidence="3" id="KW-0547">Nucleotide-binding</keyword>
<feature type="compositionally biased region" description="Basic and acidic residues" evidence="9">
    <location>
        <begin position="1640"/>
        <end position="1651"/>
    </location>
</feature>
<dbReference type="InterPro" id="IPR014001">
    <property type="entry name" value="Helicase_ATP-bd"/>
</dbReference>
<evidence type="ECO:0000259" key="11">
    <source>
        <dbReference type="PROSITE" id="PS51194"/>
    </source>
</evidence>
<dbReference type="Pfam" id="PF00176">
    <property type="entry name" value="SNF2-rel_dom"/>
    <property type="match status" value="1"/>
</dbReference>
<evidence type="ECO:0000256" key="3">
    <source>
        <dbReference type="ARBA" id="ARBA00022741"/>
    </source>
</evidence>
<dbReference type="Gene3D" id="3.40.50.300">
    <property type="entry name" value="P-loop containing nucleotide triphosphate hydrolases"/>
    <property type="match status" value="1"/>
</dbReference>
<feature type="region of interest" description="Disordered" evidence="9">
    <location>
        <begin position="1623"/>
        <end position="1691"/>
    </location>
</feature>
<dbReference type="Proteomes" id="UP000799302">
    <property type="component" value="Unassembled WGS sequence"/>
</dbReference>
<keyword evidence="8" id="KW-0539">Nucleus</keyword>
<feature type="compositionally biased region" description="Polar residues" evidence="9">
    <location>
        <begin position="1627"/>
        <end position="1637"/>
    </location>
</feature>
<accession>A0A6A6U293</accession>
<dbReference type="PANTHER" id="PTHR45797">
    <property type="entry name" value="RAD54-LIKE"/>
    <property type="match status" value="1"/>
</dbReference>
<sequence>MEEGGISHDPNDWASGVLFPWLSNTAVPAIVGLITARTLPKDGQITSTLLAACQKDPQLCVAGHAKLFTQVAAKFSPQVAAKSSQRRAILQPIASTEHIVRQPGFESPDLSEIDASDGASSDGESIEEFALHNPERSHIDLRQGYRRLLDSWDTIRREISTVNFSRHHVDPIIHDVNIPEYEEDASSDTSSNFARELEEEEEIEPETLPPFDATFIVDDEIQKLKSIWTSRRLPIQKSNALKLYTGFRRQLERDVACEIRCQQVKSLQSRLVRIREDLIDGTTGRNEKKLRQQCGVLEATVFDIQKLSFELDILQQILPPPQVEAPKRKPKPARKHTGGDDDSEGELLDTESEAESEDADPQKETEPFTPAIVQPTTELEDLPHGSKHNSTMPSASNTPDRDMAVPDEPEYTMINSSDVEDEDITMRDRSPSPDPASLALKSLSKPPIEVIDLTISDSESETSETSSDNESSEIEIPDLGSSLPVVKEASSEQDQTEKRKATEDLSRPMKKNKTQAQALRRLEETEYRAEMNSQEIRSTSAIVINPGKEDGQEYIYVNEHAAAELKDHQISGLQFLWREIVAQPDESMASGCLLSHTMGLGKTMQAITLLVTIQEAIRSRDPGIRDQIPAALQQSRTLVVCPPSLIRNWDAEFVKWLPKRSTQILGRIYCIEAGDQYRDHFIEDWGTNGGVLIIGYTMFTNLTKSPSQGMLNNSVPMVNSTTPDLEDDTLDDVLVPATQLTRQFLLTKSNLVIFDEAHTVKKTTTQARTAVCKIETKRRVALTGTPLSNHLLEYFSMIDLVSPGYLGNLREFKTIFETPILLGSNPDCAEYEETEARLTLEALEQVLKPKVHRKDASVLKGHLPPKQEFIINIQLTQLQVEVYSAYLDLLETIKARKLLQIGDVLTHGPVLTWILNHPAIFSSHMILREGKKPAERPSFPGLEDSEVNDLIEKAAQRDVIHSNKTMCFLHIVNHSMAQGDKTLCFTQSLETIEYLSAVLRERNIKHEKINGNVAAQARPQLIENFNSGASSVLLISTKAGGTGLNIFGANRVIIYDFGWDPQVEEQAIGRAYRLGQEKPVFVYRFATEGTFEEQLLNQCTRKIQLTGQVLEQKHWRNRVSVTAQRYLKHPTAFAPMLEGAAMHLDGKDAILDGLVEIHRLKPLITSLHDADDWRAEKKPPPLTAEHQQKLDAMIKFAQLGDWFSITQMTRLRPPEQEPSGQVFMGQHTWAEQQQYLIGRLPPEHQSEVVMQHSSSRHGVFGFHPQNPAALQREQIALFTQSARRLPGYFTPEVNEVASPVVAAGPSHPQIISKSPKPNTLPLIVSSPISTTPPPVTTASVAQSTSSASVQALSRQAIAAAEDSSDSSGGDSVKPTPGYMNVVRDEMMATISQGLPQPKLKGSEQLAVDKAPDTVPFPPGQLASRKASAQPQQHGIANSSQYVPAKPVASANILSASLPPGQVQAGTASVQATQQYSPAVFRDVSRPQSLSEAVPSIRRSQVADYQRRAKWSEVKGNELHCVLSTNSAVVRFRIIDDVQVPSGASQRSNVSSAHGLHHRDDRQYNRDSNHGAPRSVQMDHTRVEERLSNGCNDSGRAQNSNGSERSLSLYEALELARSDAEVVGPRDNTFSANRTGSGSRRPVEASYRRAYDRPQAPNMPRSSFSGGRGPPQPARSPSFEEIEPPPNYRASK</sequence>
<feature type="region of interest" description="Disordered" evidence="9">
    <location>
        <begin position="1540"/>
        <end position="1579"/>
    </location>
</feature>
<feature type="compositionally biased region" description="Basic and acidic residues" evidence="9">
    <location>
        <begin position="495"/>
        <end position="507"/>
    </location>
</feature>
<feature type="region of interest" description="Disordered" evidence="9">
    <location>
        <begin position="1310"/>
        <end position="1342"/>
    </location>
</feature>
<dbReference type="GO" id="GO:0003677">
    <property type="term" value="F:DNA binding"/>
    <property type="evidence" value="ECO:0007669"/>
    <property type="project" value="UniProtKB-KW"/>
</dbReference>
<keyword evidence="5" id="KW-0347">Helicase</keyword>
<keyword evidence="7" id="KW-0238">DNA-binding</keyword>
<keyword evidence="4" id="KW-0378">Hydrolase</keyword>
<dbReference type="Gene3D" id="3.40.50.10810">
    <property type="entry name" value="Tandem AAA-ATPase domain"/>
    <property type="match status" value="1"/>
</dbReference>
<evidence type="ECO:0000256" key="7">
    <source>
        <dbReference type="ARBA" id="ARBA00023125"/>
    </source>
</evidence>
<dbReference type="CDD" id="cd18793">
    <property type="entry name" value="SF2_C_SNF"/>
    <property type="match status" value="1"/>
</dbReference>
<dbReference type="Pfam" id="PF00271">
    <property type="entry name" value="Helicase_C"/>
    <property type="match status" value="1"/>
</dbReference>
<dbReference type="OrthoDB" id="2020972at2759"/>
<evidence type="ECO:0008006" key="14">
    <source>
        <dbReference type="Google" id="ProtNLM"/>
    </source>
</evidence>
<reference evidence="12" key="1">
    <citation type="journal article" date="2020" name="Stud. Mycol.">
        <title>101 Dothideomycetes genomes: a test case for predicting lifestyles and emergence of pathogens.</title>
        <authorList>
            <person name="Haridas S."/>
            <person name="Albert R."/>
            <person name="Binder M."/>
            <person name="Bloem J."/>
            <person name="Labutti K."/>
            <person name="Salamov A."/>
            <person name="Andreopoulos B."/>
            <person name="Baker S."/>
            <person name="Barry K."/>
            <person name="Bills G."/>
            <person name="Bluhm B."/>
            <person name="Cannon C."/>
            <person name="Castanera R."/>
            <person name="Culley D."/>
            <person name="Daum C."/>
            <person name="Ezra D."/>
            <person name="Gonzalez J."/>
            <person name="Henrissat B."/>
            <person name="Kuo A."/>
            <person name="Liang C."/>
            <person name="Lipzen A."/>
            <person name="Lutzoni F."/>
            <person name="Magnuson J."/>
            <person name="Mondo S."/>
            <person name="Nolan M."/>
            <person name="Ohm R."/>
            <person name="Pangilinan J."/>
            <person name="Park H.-J."/>
            <person name="Ramirez L."/>
            <person name="Alfaro M."/>
            <person name="Sun H."/>
            <person name="Tritt A."/>
            <person name="Yoshinaga Y."/>
            <person name="Zwiers L.-H."/>
            <person name="Turgeon B."/>
            <person name="Goodwin S."/>
            <person name="Spatafora J."/>
            <person name="Crous P."/>
            <person name="Grigoriev I."/>
        </authorList>
    </citation>
    <scope>NUCLEOTIDE SEQUENCE</scope>
    <source>
        <strain evidence="12">CBS 115976</strain>
    </source>
</reference>
<evidence type="ECO:0000313" key="13">
    <source>
        <dbReference type="Proteomes" id="UP000799302"/>
    </source>
</evidence>
<comment type="similarity">
    <text evidence="2">Belongs to the SNF2/RAD54 helicase family.</text>
</comment>
<dbReference type="EMBL" id="MU004239">
    <property type="protein sequence ID" value="KAF2666409.1"/>
    <property type="molecule type" value="Genomic_DNA"/>
</dbReference>
<dbReference type="InterPro" id="IPR001650">
    <property type="entry name" value="Helicase_C-like"/>
</dbReference>
<feature type="compositionally biased region" description="Basic and acidic residues" evidence="9">
    <location>
        <begin position="1557"/>
        <end position="1568"/>
    </location>
</feature>
<protein>
    <recommendedName>
        <fullName evidence="14">SNF2 family helicase/ATPase</fullName>
    </recommendedName>
</protein>
<evidence type="ECO:0000256" key="4">
    <source>
        <dbReference type="ARBA" id="ARBA00022801"/>
    </source>
</evidence>
<dbReference type="GO" id="GO:0016887">
    <property type="term" value="F:ATP hydrolysis activity"/>
    <property type="evidence" value="ECO:0007669"/>
    <property type="project" value="InterPro"/>
</dbReference>
<dbReference type="Pfam" id="PF24580">
    <property type="entry name" value="DUF7607"/>
    <property type="match status" value="1"/>
</dbReference>
<dbReference type="PROSITE" id="PS51192">
    <property type="entry name" value="HELICASE_ATP_BIND_1"/>
    <property type="match status" value="1"/>
</dbReference>
<feature type="region of interest" description="Disordered" evidence="9">
    <location>
        <begin position="321"/>
        <end position="518"/>
    </location>
</feature>
<dbReference type="GO" id="GO:0005634">
    <property type="term" value="C:nucleus"/>
    <property type="evidence" value="ECO:0007669"/>
    <property type="project" value="UniProtKB-SubCell"/>
</dbReference>
<dbReference type="InterPro" id="IPR038718">
    <property type="entry name" value="SNF2-like_sf"/>
</dbReference>